<dbReference type="SUPFAM" id="SSF48056">
    <property type="entry name" value="Di-copper centre-containing domain"/>
    <property type="match status" value="1"/>
</dbReference>
<dbReference type="PANTHER" id="PTHR11474">
    <property type="entry name" value="TYROSINASE FAMILY MEMBER"/>
    <property type="match status" value="1"/>
</dbReference>
<keyword evidence="6" id="KW-1185">Reference proteome</keyword>
<evidence type="ECO:0000256" key="2">
    <source>
        <dbReference type="ARBA" id="ARBA00023002"/>
    </source>
</evidence>
<keyword evidence="1" id="KW-0479">Metal-binding</keyword>
<dbReference type="GO" id="GO:0046872">
    <property type="term" value="F:metal ion binding"/>
    <property type="evidence" value="ECO:0007669"/>
    <property type="project" value="UniProtKB-KW"/>
</dbReference>
<dbReference type="PANTHER" id="PTHR11474:SF125">
    <property type="entry name" value="N-ACETYL-6-HYDROXYTRYPTOPHAN OXIDASE IVOB-RELATED"/>
    <property type="match status" value="1"/>
</dbReference>
<dbReference type="Gene3D" id="1.10.1280.10">
    <property type="entry name" value="Di-copper center containing domain from catechol oxidase"/>
    <property type="match status" value="1"/>
</dbReference>
<dbReference type="PROSITE" id="PS00497">
    <property type="entry name" value="TYROSINASE_1"/>
    <property type="match status" value="1"/>
</dbReference>
<accession>A0A8K0R411</accession>
<evidence type="ECO:0000313" key="6">
    <source>
        <dbReference type="Proteomes" id="UP000813461"/>
    </source>
</evidence>
<proteinExistence type="predicted"/>
<keyword evidence="3" id="KW-0732">Signal</keyword>
<dbReference type="Proteomes" id="UP000813461">
    <property type="component" value="Unassembled WGS sequence"/>
</dbReference>
<comment type="caution">
    <text evidence="5">The sequence shown here is derived from an EMBL/GenBank/DDBJ whole genome shotgun (WGS) entry which is preliminary data.</text>
</comment>
<dbReference type="InterPro" id="IPR002227">
    <property type="entry name" value="Tyrosinase_Cu-bd"/>
</dbReference>
<organism evidence="5 6">
    <name type="scientific">Paraphoma chrysanthemicola</name>
    <dbReference type="NCBI Taxonomy" id="798071"/>
    <lineage>
        <taxon>Eukaryota</taxon>
        <taxon>Fungi</taxon>
        <taxon>Dikarya</taxon>
        <taxon>Ascomycota</taxon>
        <taxon>Pezizomycotina</taxon>
        <taxon>Dothideomycetes</taxon>
        <taxon>Pleosporomycetidae</taxon>
        <taxon>Pleosporales</taxon>
        <taxon>Pleosporineae</taxon>
        <taxon>Phaeosphaeriaceae</taxon>
        <taxon>Paraphoma</taxon>
    </lineage>
</organism>
<protein>
    <recommendedName>
        <fullName evidence="4">Tyrosinase copper-binding domain-containing protein</fullName>
    </recommendedName>
</protein>
<name>A0A8K0R411_9PLEO</name>
<dbReference type="GO" id="GO:0016491">
    <property type="term" value="F:oxidoreductase activity"/>
    <property type="evidence" value="ECO:0007669"/>
    <property type="project" value="UniProtKB-KW"/>
</dbReference>
<dbReference type="InterPro" id="IPR050316">
    <property type="entry name" value="Tyrosinase/Hemocyanin"/>
</dbReference>
<dbReference type="Pfam" id="PF00264">
    <property type="entry name" value="Tyrosinase"/>
    <property type="match status" value="1"/>
</dbReference>
<dbReference type="InterPro" id="IPR008922">
    <property type="entry name" value="Di-copper_centre_dom_sf"/>
</dbReference>
<keyword evidence="2" id="KW-0560">Oxidoreductase</keyword>
<dbReference type="EMBL" id="JAGMVJ010000011">
    <property type="protein sequence ID" value="KAH7086317.1"/>
    <property type="molecule type" value="Genomic_DNA"/>
</dbReference>
<evidence type="ECO:0000313" key="5">
    <source>
        <dbReference type="EMBL" id="KAH7086317.1"/>
    </source>
</evidence>
<gene>
    <name evidence="5" type="ORF">FB567DRAFT_629405</name>
</gene>
<dbReference type="OrthoDB" id="6132182at2759"/>
<dbReference type="PRINTS" id="PR00092">
    <property type="entry name" value="TYROSINASE"/>
</dbReference>
<dbReference type="AlphaFoldDB" id="A0A8K0R411"/>
<sequence>MAGITVIKVVLAALCCLDTTTAWPFNARQSLTLESVQKQAYDNTIKVLDGTLSDGLINRVSACNKNTLAVRKEFGNLSKDERKDYINAVLCLLKAPSKLPAGKYPGAKSRYDDFTVVHMNMTPSVHSTANFLHWHRYYVWAYETALRNECQYKGYQPYWDWSKYPDIVNSPIFNGDEWSMGGNGDPVTHSGMQLGPTQIPPGPGGGCVTKGPLANLTIHLGPLMSTMDPRLGIKPNPLSSGYGDNPRCHRRDVNNFFTKDYLKPADLLKHITSNSDILKFQDTLQQTNPSVAALHIGGHYSIWGDPGGDVYVSPSEPAFWLHHGQVDRHWWMWANYDEGKVKARTSMYDGGTNWMNPNSAKGKPTDLQWLDVTAPAGKNGLASKEFFSTTAGPFCYVYQ</sequence>
<feature type="signal peptide" evidence="3">
    <location>
        <begin position="1"/>
        <end position="22"/>
    </location>
</feature>
<evidence type="ECO:0000259" key="4">
    <source>
        <dbReference type="PROSITE" id="PS00497"/>
    </source>
</evidence>
<feature type="domain" description="Tyrosinase copper-binding" evidence="4">
    <location>
        <begin position="126"/>
        <end position="143"/>
    </location>
</feature>
<reference evidence="5" key="1">
    <citation type="journal article" date="2021" name="Nat. Commun.">
        <title>Genetic determinants of endophytism in the Arabidopsis root mycobiome.</title>
        <authorList>
            <person name="Mesny F."/>
            <person name="Miyauchi S."/>
            <person name="Thiergart T."/>
            <person name="Pickel B."/>
            <person name="Atanasova L."/>
            <person name="Karlsson M."/>
            <person name="Huettel B."/>
            <person name="Barry K.W."/>
            <person name="Haridas S."/>
            <person name="Chen C."/>
            <person name="Bauer D."/>
            <person name="Andreopoulos W."/>
            <person name="Pangilinan J."/>
            <person name="LaButti K."/>
            <person name="Riley R."/>
            <person name="Lipzen A."/>
            <person name="Clum A."/>
            <person name="Drula E."/>
            <person name="Henrissat B."/>
            <person name="Kohler A."/>
            <person name="Grigoriev I.V."/>
            <person name="Martin F.M."/>
            <person name="Hacquard S."/>
        </authorList>
    </citation>
    <scope>NUCLEOTIDE SEQUENCE</scope>
    <source>
        <strain evidence="5">MPI-SDFR-AT-0120</strain>
    </source>
</reference>
<feature type="chain" id="PRO_5035448556" description="Tyrosinase copper-binding domain-containing protein" evidence="3">
    <location>
        <begin position="23"/>
        <end position="399"/>
    </location>
</feature>
<evidence type="ECO:0000256" key="3">
    <source>
        <dbReference type="SAM" id="SignalP"/>
    </source>
</evidence>
<evidence type="ECO:0000256" key="1">
    <source>
        <dbReference type="ARBA" id="ARBA00022723"/>
    </source>
</evidence>